<feature type="compositionally biased region" description="Low complexity" evidence="1">
    <location>
        <begin position="242"/>
        <end position="259"/>
    </location>
</feature>
<dbReference type="EMBL" id="CAICTM010000048">
    <property type="protein sequence ID" value="CAB9498907.1"/>
    <property type="molecule type" value="Genomic_DNA"/>
</dbReference>
<feature type="compositionally biased region" description="Acidic residues" evidence="1">
    <location>
        <begin position="184"/>
        <end position="195"/>
    </location>
</feature>
<evidence type="ECO:0000256" key="1">
    <source>
        <dbReference type="SAM" id="MobiDB-lite"/>
    </source>
</evidence>
<reference evidence="2" key="1">
    <citation type="submission" date="2020-06" db="EMBL/GenBank/DDBJ databases">
        <authorList>
            <consortium name="Plant Systems Biology data submission"/>
        </authorList>
    </citation>
    <scope>NUCLEOTIDE SEQUENCE</scope>
    <source>
        <strain evidence="2">D6</strain>
    </source>
</reference>
<gene>
    <name evidence="2" type="ORF">SEMRO_48_G028270.1</name>
</gene>
<proteinExistence type="predicted"/>
<keyword evidence="3" id="KW-1185">Reference proteome</keyword>
<feature type="region of interest" description="Disordered" evidence="1">
    <location>
        <begin position="1"/>
        <end position="37"/>
    </location>
</feature>
<comment type="caution">
    <text evidence="2">The sequence shown here is derived from an EMBL/GenBank/DDBJ whole genome shotgun (WGS) entry which is preliminary data.</text>
</comment>
<name>A0A9N8D9Q7_9STRA</name>
<feature type="region of interest" description="Disordered" evidence="1">
    <location>
        <begin position="242"/>
        <end position="301"/>
    </location>
</feature>
<feature type="region of interest" description="Disordered" evidence="1">
    <location>
        <begin position="184"/>
        <end position="219"/>
    </location>
</feature>
<evidence type="ECO:0000313" key="2">
    <source>
        <dbReference type="EMBL" id="CAB9498907.1"/>
    </source>
</evidence>
<sequence>MSTTTMNSTRKAHYQRQGQPSLGSLPEDASASAGLSYHQSQAIKSPIKLTLSSTSTTSTSTCSFGSRLRQSIRLSFFGTGSNHSSEGRKPLTFSDQVDKCRSAPNKGFSHRQSELHYLFDLDFSSSLHNQNTEEEEKLHKQEEEKEDPFTIGINTVGIGEFWNARVETFLSNIAFLMGNSEWQDQDDDDFYDDDDYHTPRKDRRQSSHTSTTDISVQSGNNHLQQMMSDDSFHMEQKIAAYSQSLQQDTSTQSTHTHTSNYEEDDPRHMSNMMLQDEFTEDYGEQPPQPEKRKDSFASLAF</sequence>
<feature type="compositionally biased region" description="Polar residues" evidence="1">
    <location>
        <begin position="207"/>
        <end position="219"/>
    </location>
</feature>
<accession>A0A9N8D9Q7</accession>
<dbReference type="AlphaFoldDB" id="A0A9N8D9Q7"/>
<protein>
    <submittedName>
        <fullName evidence="2">Uncharacterized protein</fullName>
    </submittedName>
</protein>
<evidence type="ECO:0000313" key="3">
    <source>
        <dbReference type="Proteomes" id="UP001153069"/>
    </source>
</evidence>
<organism evidence="2 3">
    <name type="scientific">Seminavis robusta</name>
    <dbReference type="NCBI Taxonomy" id="568900"/>
    <lineage>
        <taxon>Eukaryota</taxon>
        <taxon>Sar</taxon>
        <taxon>Stramenopiles</taxon>
        <taxon>Ochrophyta</taxon>
        <taxon>Bacillariophyta</taxon>
        <taxon>Bacillariophyceae</taxon>
        <taxon>Bacillariophycidae</taxon>
        <taxon>Naviculales</taxon>
        <taxon>Naviculaceae</taxon>
        <taxon>Seminavis</taxon>
    </lineage>
</organism>
<dbReference type="Proteomes" id="UP001153069">
    <property type="component" value="Unassembled WGS sequence"/>
</dbReference>